<feature type="signal peptide" evidence="1">
    <location>
        <begin position="1"/>
        <end position="22"/>
    </location>
</feature>
<sequence>MKHALRAAFILLIGMIAPATNAQEGPIREVISAQIEAFQTDDFTRAFTYASPNIRRIFGTSRNFGAMVRNGYPMVWRPKDLRFLGLARRDGALWQDVMIRDGEGRVHILEYEMIEDENGWKINAVRLREPAPGMA</sequence>
<dbReference type="OrthoDB" id="9130422at2"/>
<reference evidence="2 3" key="1">
    <citation type="submission" date="2018-09" db="EMBL/GenBank/DDBJ databases">
        <title>Roseovarius spongiae sp. nov., isolated from a marine sponge.</title>
        <authorList>
            <person name="Zhuang L."/>
            <person name="Luo L."/>
        </authorList>
    </citation>
    <scope>NUCLEOTIDE SEQUENCE [LARGE SCALE GENOMIC DNA]</scope>
    <source>
        <strain evidence="2 3">HN-E21</strain>
    </source>
</reference>
<dbReference type="InterPro" id="IPR032347">
    <property type="entry name" value="DUF4864"/>
</dbReference>
<dbReference type="Pfam" id="PF16156">
    <property type="entry name" value="DUF4864"/>
    <property type="match status" value="1"/>
</dbReference>
<accession>A0A3A8B9N1</accession>
<evidence type="ECO:0000313" key="2">
    <source>
        <dbReference type="EMBL" id="RKF14933.1"/>
    </source>
</evidence>
<dbReference type="Proteomes" id="UP000281128">
    <property type="component" value="Unassembled WGS sequence"/>
</dbReference>
<name>A0A3A8B9N1_9RHOB</name>
<protein>
    <submittedName>
        <fullName evidence="2">DUF4864 domain-containing protein</fullName>
    </submittedName>
</protein>
<evidence type="ECO:0000256" key="1">
    <source>
        <dbReference type="SAM" id="SignalP"/>
    </source>
</evidence>
<evidence type="ECO:0000313" key="3">
    <source>
        <dbReference type="Proteomes" id="UP000281128"/>
    </source>
</evidence>
<proteinExistence type="predicted"/>
<gene>
    <name evidence="2" type="ORF">D6850_08690</name>
</gene>
<keyword evidence="3" id="KW-1185">Reference proteome</keyword>
<organism evidence="2 3">
    <name type="scientific">Roseovarius spongiae</name>
    <dbReference type="NCBI Taxonomy" id="2320272"/>
    <lineage>
        <taxon>Bacteria</taxon>
        <taxon>Pseudomonadati</taxon>
        <taxon>Pseudomonadota</taxon>
        <taxon>Alphaproteobacteria</taxon>
        <taxon>Rhodobacterales</taxon>
        <taxon>Roseobacteraceae</taxon>
        <taxon>Roseovarius</taxon>
    </lineage>
</organism>
<dbReference type="RefSeq" id="WP_121165898.1">
    <property type="nucleotide sequence ID" value="NZ_RAPE01000002.1"/>
</dbReference>
<feature type="chain" id="PRO_5017447029" evidence="1">
    <location>
        <begin position="23"/>
        <end position="135"/>
    </location>
</feature>
<dbReference type="AlphaFoldDB" id="A0A3A8B9N1"/>
<keyword evidence="1" id="KW-0732">Signal</keyword>
<comment type="caution">
    <text evidence="2">The sequence shown here is derived from an EMBL/GenBank/DDBJ whole genome shotgun (WGS) entry which is preliminary data.</text>
</comment>
<dbReference type="EMBL" id="RAPE01000002">
    <property type="protein sequence ID" value="RKF14933.1"/>
    <property type="molecule type" value="Genomic_DNA"/>
</dbReference>